<keyword evidence="3 7" id="KW-0472">Membrane</keyword>
<dbReference type="GO" id="GO:0005886">
    <property type="term" value="C:plasma membrane"/>
    <property type="evidence" value="ECO:0007669"/>
    <property type="project" value="TreeGrafter"/>
</dbReference>
<evidence type="ECO:0000256" key="5">
    <source>
        <dbReference type="ARBA" id="ARBA00023180"/>
    </source>
</evidence>
<dbReference type="InterPro" id="IPR001799">
    <property type="entry name" value="Ephrin_RBD"/>
</dbReference>
<evidence type="ECO:0000313" key="11">
    <source>
        <dbReference type="EMBL" id="CDW45699.1"/>
    </source>
</evidence>
<dbReference type="PANTHER" id="PTHR11304:SF29">
    <property type="entry name" value="EPHRIN"/>
    <property type="match status" value="1"/>
</dbReference>
<reference evidence="11" key="1">
    <citation type="submission" date="2014-05" db="EMBL/GenBank/DDBJ databases">
        <authorList>
            <person name="Chronopoulou M."/>
        </authorList>
    </citation>
    <scope>NUCLEOTIDE SEQUENCE</scope>
    <source>
        <tissue evidence="11">Whole organism</tissue>
    </source>
</reference>
<dbReference type="Gene3D" id="2.60.40.420">
    <property type="entry name" value="Cupredoxins - blue copper proteins"/>
    <property type="match status" value="1"/>
</dbReference>
<feature type="signal peptide" evidence="9">
    <location>
        <begin position="1"/>
        <end position="21"/>
    </location>
</feature>
<dbReference type="InterPro" id="IPR031328">
    <property type="entry name" value="Ephrin"/>
</dbReference>
<comment type="caution">
    <text evidence="6">Lacks conserved residue(s) required for the propagation of feature annotation.</text>
</comment>
<protein>
    <submittedName>
        <fullName evidence="11">EphrinB2like [Acyrthosiphon pisum]</fullName>
    </submittedName>
</protein>
<dbReference type="Pfam" id="PF00812">
    <property type="entry name" value="Ephrin"/>
    <property type="match status" value="1"/>
</dbReference>
<dbReference type="InterPro" id="IPR008972">
    <property type="entry name" value="Cupredoxin"/>
</dbReference>
<feature type="disulfide bond" evidence="6">
    <location>
        <begin position="65"/>
        <end position="105"/>
    </location>
</feature>
<evidence type="ECO:0000256" key="9">
    <source>
        <dbReference type="SAM" id="SignalP"/>
    </source>
</evidence>
<keyword evidence="5" id="KW-0325">Glycoprotein</keyword>
<evidence type="ECO:0000256" key="6">
    <source>
        <dbReference type="PROSITE-ProRule" id="PRU00884"/>
    </source>
</evidence>
<dbReference type="OrthoDB" id="6250301at2759"/>
<evidence type="ECO:0000256" key="3">
    <source>
        <dbReference type="ARBA" id="ARBA00023136"/>
    </source>
</evidence>
<dbReference type="PANTHER" id="PTHR11304">
    <property type="entry name" value="EPHRIN"/>
    <property type="match status" value="1"/>
</dbReference>
<accession>A0A0K2V5C3</accession>
<evidence type="ECO:0000256" key="2">
    <source>
        <dbReference type="ARBA" id="ARBA00022729"/>
    </source>
</evidence>
<dbReference type="GO" id="GO:0046875">
    <property type="term" value="F:ephrin receptor binding"/>
    <property type="evidence" value="ECO:0007669"/>
    <property type="project" value="TreeGrafter"/>
</dbReference>
<feature type="region of interest" description="Disordered" evidence="8">
    <location>
        <begin position="174"/>
        <end position="193"/>
    </location>
</feature>
<comment type="subcellular location">
    <subcellularLocation>
        <location evidence="1">Membrane</location>
    </subcellularLocation>
</comment>
<dbReference type="PROSITE" id="PS51551">
    <property type="entry name" value="EPHRIN_RBD_2"/>
    <property type="match status" value="1"/>
</dbReference>
<evidence type="ECO:0000256" key="8">
    <source>
        <dbReference type="SAM" id="MobiDB-lite"/>
    </source>
</evidence>
<keyword evidence="4 6" id="KW-1015">Disulfide bond</keyword>
<organism evidence="11">
    <name type="scientific">Lepeophtheirus salmonis</name>
    <name type="common">Salmon louse</name>
    <name type="synonym">Caligus salmonis</name>
    <dbReference type="NCBI Taxonomy" id="72036"/>
    <lineage>
        <taxon>Eukaryota</taxon>
        <taxon>Metazoa</taxon>
        <taxon>Ecdysozoa</taxon>
        <taxon>Arthropoda</taxon>
        <taxon>Crustacea</taxon>
        <taxon>Multicrustacea</taxon>
        <taxon>Hexanauplia</taxon>
        <taxon>Copepoda</taxon>
        <taxon>Siphonostomatoida</taxon>
        <taxon>Caligidae</taxon>
        <taxon>Lepeophtheirus</taxon>
    </lineage>
</organism>
<evidence type="ECO:0000256" key="4">
    <source>
        <dbReference type="ARBA" id="ARBA00023157"/>
    </source>
</evidence>
<evidence type="ECO:0000256" key="1">
    <source>
        <dbReference type="ARBA" id="ARBA00004370"/>
    </source>
</evidence>
<evidence type="ECO:0000256" key="7">
    <source>
        <dbReference type="RuleBase" id="RU004375"/>
    </source>
</evidence>
<evidence type="ECO:0000259" key="10">
    <source>
        <dbReference type="PROSITE" id="PS51551"/>
    </source>
</evidence>
<dbReference type="GO" id="GO:0007411">
    <property type="term" value="P:axon guidance"/>
    <property type="evidence" value="ECO:0007669"/>
    <property type="project" value="TreeGrafter"/>
</dbReference>
<dbReference type="PRINTS" id="PR01347">
    <property type="entry name" value="EPHRIN"/>
</dbReference>
<name>A0A0K2V5C3_LEPSM</name>
<feature type="domain" description="Ephrin RBD" evidence="10">
    <location>
        <begin position="24"/>
        <end position="166"/>
    </location>
</feature>
<dbReference type="SUPFAM" id="SSF49503">
    <property type="entry name" value="Cupredoxins"/>
    <property type="match status" value="1"/>
</dbReference>
<dbReference type="GO" id="GO:0048013">
    <property type="term" value="P:ephrin receptor signaling pathway"/>
    <property type="evidence" value="ECO:0007669"/>
    <property type="project" value="TreeGrafter"/>
</dbReference>
<dbReference type="AlphaFoldDB" id="A0A0K2V5C3"/>
<dbReference type="EMBL" id="HACA01028338">
    <property type="protein sequence ID" value="CDW45699.1"/>
    <property type="molecule type" value="Transcribed_RNA"/>
</dbReference>
<proteinExistence type="inferred from homology"/>
<feature type="chain" id="PRO_5005489267" evidence="9">
    <location>
        <begin position="22"/>
        <end position="239"/>
    </location>
</feature>
<comment type="similarity">
    <text evidence="6 7">Belongs to the ephrin family.</text>
</comment>
<keyword evidence="2 9" id="KW-0732">Signal</keyword>
<sequence>MELQYNLLFTLILFLLSPLSSDSTAIHNLYWNVSNPLFSESNEHLTLDVNGGNHPWEYDQVNLICPTYPPSSLPPLESHIIYSVSREEYETCRVTSPSPKIVAVCDRPQEFLYFTITFRSFTPTPGGLEFQPGKDYYFVSTSSREDIQRRIHGYCSSFNMRIIIHVAENSKKLNSSSPEVDRETRQSDGVSDNPIILQTVDQRKLPNVVRKEQRVSSGSGMWSIQTFSTLCLCLSIRLL</sequence>
<dbReference type="CDD" id="cd02675">
    <property type="entry name" value="Ephrin_ectodomain"/>
    <property type="match status" value="1"/>
</dbReference>